<comment type="caution">
    <text evidence="1">The sequence shown here is derived from an EMBL/GenBank/DDBJ whole genome shotgun (WGS) entry which is preliminary data.</text>
</comment>
<gene>
    <name evidence="1" type="ORF">CDL20_07700</name>
</gene>
<accession>A0A2N5Q024</accession>
<evidence type="ECO:0000313" key="2">
    <source>
        <dbReference type="Proteomes" id="UP000234840"/>
    </source>
</evidence>
<dbReference type="Proteomes" id="UP000234840">
    <property type="component" value="Unassembled WGS sequence"/>
</dbReference>
<reference evidence="1 2" key="1">
    <citation type="journal article" date="2017" name="Genome Med.">
        <title>A novel Ruminococcus gnavus clade enriched in inflammatory bowel disease patients.</title>
        <authorList>
            <person name="Hall A.B."/>
            <person name="Yassour M."/>
            <person name="Sauk J."/>
            <person name="Garner A."/>
            <person name="Jiang X."/>
            <person name="Arthur T."/>
            <person name="Lagoudas G.K."/>
            <person name="Vatanen T."/>
            <person name="Fornelos N."/>
            <person name="Wilson R."/>
            <person name="Bertha M."/>
            <person name="Cohen M."/>
            <person name="Garber J."/>
            <person name="Khalili H."/>
            <person name="Gevers D."/>
            <person name="Ananthakrishnan A.N."/>
            <person name="Kugathasan S."/>
            <person name="Lander E.S."/>
            <person name="Blainey P."/>
            <person name="Vlamakis H."/>
            <person name="Xavier R.J."/>
            <person name="Huttenhower C."/>
        </authorList>
    </citation>
    <scope>NUCLEOTIDE SEQUENCE [LARGE SCALE GENOMIC DNA]</scope>
    <source>
        <strain evidence="1 2">RJX1128</strain>
    </source>
</reference>
<protein>
    <submittedName>
        <fullName evidence="1">Uncharacterized protein</fullName>
    </submittedName>
</protein>
<evidence type="ECO:0000313" key="1">
    <source>
        <dbReference type="EMBL" id="PLT87007.1"/>
    </source>
</evidence>
<name>A0A2N5Q024_MEDGN</name>
<dbReference type="EMBL" id="NIHW01000016">
    <property type="protein sequence ID" value="PLT87007.1"/>
    <property type="molecule type" value="Genomic_DNA"/>
</dbReference>
<dbReference type="AlphaFoldDB" id="A0A2N5Q024"/>
<organism evidence="1 2">
    <name type="scientific">Mediterraneibacter gnavus</name>
    <name type="common">Ruminococcus gnavus</name>
    <dbReference type="NCBI Taxonomy" id="33038"/>
    <lineage>
        <taxon>Bacteria</taxon>
        <taxon>Bacillati</taxon>
        <taxon>Bacillota</taxon>
        <taxon>Clostridia</taxon>
        <taxon>Lachnospirales</taxon>
        <taxon>Lachnospiraceae</taxon>
        <taxon>Mediterraneibacter</taxon>
    </lineage>
</organism>
<proteinExistence type="predicted"/>
<sequence length="194" mass="22222">MKVDVRNCSGYHCVPDMVVKQVFTDMDSLGMMLGELIGLYEKESRLKKHHRAYLHVREYADKACIRYKENMKEIAGHWTDRKLTCEDMGCKSPTDDPYVEEVLNEDPMEAPKEEVEFSKLPKGMVLMTSDSLGVMHDDVICLTEALDTMVAMFKALAAGCPMTKEDMESVVNMTSAMSEEIFRRWEEAEMIELD</sequence>
<dbReference type="RefSeq" id="WP_101882411.1">
    <property type="nucleotide sequence ID" value="NZ_NIHW01000016.1"/>
</dbReference>